<dbReference type="SUPFAM" id="SSF54001">
    <property type="entry name" value="Cysteine proteinases"/>
    <property type="match status" value="1"/>
</dbReference>
<dbReference type="eggNOG" id="KOG0045">
    <property type="taxonomic scope" value="Eukaryota"/>
</dbReference>
<dbReference type="GO" id="GO:0005737">
    <property type="term" value="C:cytoplasm"/>
    <property type="evidence" value="ECO:0007669"/>
    <property type="project" value="TreeGrafter"/>
</dbReference>
<proteinExistence type="inferred from homology"/>
<reference evidence="6" key="1">
    <citation type="journal article" date="2011" name="Nature">
        <title>A high-resolution map of human evolutionary constraint using 29 mammals.</title>
        <authorList>
            <person name="Lindblad-Toh K."/>
            <person name="Garber M."/>
            <person name="Zuk O."/>
            <person name="Lin M.F."/>
            <person name="Parker B.J."/>
            <person name="Washietl S."/>
            <person name="Kheradpour P."/>
            <person name="Ernst J."/>
            <person name="Jordan G."/>
            <person name="Mauceli E."/>
            <person name="Ward L.D."/>
            <person name="Lowe C.B."/>
            <person name="Holloway A.K."/>
            <person name="Clamp M."/>
            <person name="Gnerre S."/>
            <person name="Alfoldi J."/>
            <person name="Beal K."/>
            <person name="Chang J."/>
            <person name="Clawson H."/>
            <person name="Cuff J."/>
            <person name="Di Palma F."/>
            <person name="Fitzgerald S."/>
            <person name="Flicek P."/>
            <person name="Guttman M."/>
            <person name="Hubisz M.J."/>
            <person name="Jaffe D.B."/>
            <person name="Jungreis I."/>
            <person name="Kent W.J."/>
            <person name="Kostka D."/>
            <person name="Lara M."/>
            <person name="Martins A.L."/>
            <person name="Massingham T."/>
            <person name="Moltke I."/>
            <person name="Raney B.J."/>
            <person name="Rasmussen M.D."/>
            <person name="Robinson J."/>
            <person name="Stark A."/>
            <person name="Vilella A.J."/>
            <person name="Wen J."/>
            <person name="Xie X."/>
            <person name="Zody M.C."/>
            <person name="Baldwin J."/>
            <person name="Bloom T."/>
            <person name="Chin C.W."/>
            <person name="Heiman D."/>
            <person name="Nicol R."/>
            <person name="Nusbaum C."/>
            <person name="Young S."/>
            <person name="Wilkinson J."/>
            <person name="Worley K.C."/>
            <person name="Kovar C.L."/>
            <person name="Muzny D.M."/>
            <person name="Gibbs R.A."/>
            <person name="Cree A."/>
            <person name="Dihn H.H."/>
            <person name="Fowler G."/>
            <person name="Jhangiani S."/>
            <person name="Joshi V."/>
            <person name="Lee S."/>
            <person name="Lewis L.R."/>
            <person name="Nazareth L.V."/>
            <person name="Okwuonu G."/>
            <person name="Santibanez J."/>
            <person name="Warren W.C."/>
            <person name="Mardis E.R."/>
            <person name="Weinstock G.M."/>
            <person name="Wilson R.K."/>
            <person name="Delehaunty K."/>
            <person name="Dooling D."/>
            <person name="Fronik C."/>
            <person name="Fulton L."/>
            <person name="Fulton B."/>
            <person name="Graves T."/>
            <person name="Minx P."/>
            <person name="Sodergren E."/>
            <person name="Birney E."/>
            <person name="Margulies E.H."/>
            <person name="Herrero J."/>
            <person name="Green E.D."/>
            <person name="Haussler D."/>
            <person name="Siepel A."/>
            <person name="Goldman N."/>
            <person name="Pollard K.S."/>
            <person name="Pedersen J.S."/>
            <person name="Lander E.S."/>
            <person name="Kellis M."/>
        </authorList>
    </citation>
    <scope>NUCLEOTIDE SEQUENCE [LARGE SCALE GENOMIC DNA]</scope>
    <source>
        <strain evidence="6">2N</strain>
    </source>
</reference>
<dbReference type="InterPro" id="IPR022684">
    <property type="entry name" value="Calpain_cysteine_protease"/>
</dbReference>
<dbReference type="AlphaFoldDB" id="H0W0U4"/>
<dbReference type="InParanoid" id="H0W0U4"/>
<dbReference type="Proteomes" id="UP000005447">
    <property type="component" value="Unassembled WGS sequence"/>
</dbReference>
<dbReference type="Pfam" id="PF00648">
    <property type="entry name" value="Peptidase_C2"/>
    <property type="match status" value="1"/>
</dbReference>
<dbReference type="PRINTS" id="PR00704">
    <property type="entry name" value="CALPAIN"/>
</dbReference>
<dbReference type="OMA" id="NIWINQS"/>
<comment type="caution">
    <text evidence="3">Lacks conserved residue(s) required for the propagation of feature annotation.</text>
</comment>
<sequence length="420" mass="47616">SSWIVLNTILCRSTPMLGECICTYNRFVNTSVLSGLGDCWFLVALQALTLHEDIMSRVVPRDQSFTEKYAGIFQFWFWHFGKWVLVVTDDHLPVNDAGQLVFVSSTCKNLFWGALLEKSYAELCGSYEDLQFGQVSEAFVDFTGGVIMTINQSEAPGNLWHILSQATTSRTLIGCQAYSGHSVPSFPWATGPPSNPDVQTRVVKYSWLLKRRDLTTINCQHPTGSLCIQFPTTEDGLENGLVDGRAYTLTGILKVTYKYGPEYLVKLPWGKMEWKGVWSDSSSTGELLSPKEKILLLQEYNDGEFWMTLRDFKAYFVLLVIGKLNPGLLGLEVGQKWMYTMREGQKRSTTGGWMESPQDTFWKNLQFLLSWRPEEGRESQSPCSTLVSLLQKPRHRRHKRKPHLAIGFFPFRVGSPGTEA</sequence>
<comment type="similarity">
    <text evidence="1">Belongs to the peptidase C2 family.</text>
</comment>
<dbReference type="GO" id="GO:0006508">
    <property type="term" value="P:proteolysis"/>
    <property type="evidence" value="ECO:0007669"/>
    <property type="project" value="InterPro"/>
</dbReference>
<evidence type="ECO:0000313" key="6">
    <source>
        <dbReference type="Proteomes" id="UP000005447"/>
    </source>
</evidence>
<feature type="active site" evidence="2">
    <location>
        <position position="39"/>
    </location>
</feature>
<dbReference type="InterPro" id="IPR036213">
    <property type="entry name" value="Calpain_III_sf"/>
</dbReference>
<feature type="domain" description="Calpain catalytic" evidence="4">
    <location>
        <begin position="1"/>
        <end position="325"/>
    </location>
</feature>
<protein>
    <recommendedName>
        <fullName evidence="4">Calpain catalytic domain-containing protein</fullName>
    </recommendedName>
</protein>
<accession>H0W0U4</accession>
<evidence type="ECO:0000256" key="1">
    <source>
        <dbReference type="ARBA" id="ARBA00007623"/>
    </source>
</evidence>
<evidence type="ECO:0000259" key="4">
    <source>
        <dbReference type="PROSITE" id="PS50203"/>
    </source>
</evidence>
<dbReference type="HOGENOM" id="CLU_010982_3_4_1"/>
<dbReference type="GO" id="GO:0004198">
    <property type="term" value="F:calcium-dependent cysteine-type endopeptidase activity"/>
    <property type="evidence" value="ECO:0007669"/>
    <property type="project" value="InterPro"/>
</dbReference>
<dbReference type="Ensembl" id="ENSCPOT00000024274.2">
    <property type="protein sequence ID" value="ENSCPOP00000016582.2"/>
    <property type="gene ID" value="ENSCPOG00000026094.2"/>
</dbReference>
<evidence type="ECO:0000256" key="2">
    <source>
        <dbReference type="PIRSR" id="PIRSR622684-1"/>
    </source>
</evidence>
<evidence type="ECO:0000256" key="3">
    <source>
        <dbReference type="PROSITE-ProRule" id="PRU00239"/>
    </source>
</evidence>
<dbReference type="PANTHER" id="PTHR10183">
    <property type="entry name" value="CALPAIN"/>
    <property type="match status" value="1"/>
</dbReference>
<evidence type="ECO:0000313" key="5">
    <source>
        <dbReference type="Ensembl" id="ENSCPOP00000016582.2"/>
    </source>
</evidence>
<dbReference type="InterPro" id="IPR022682">
    <property type="entry name" value="Calpain_domain_III"/>
</dbReference>
<dbReference type="PROSITE" id="PS50203">
    <property type="entry name" value="CALPAIN_CAT"/>
    <property type="match status" value="1"/>
</dbReference>
<dbReference type="InterPro" id="IPR001300">
    <property type="entry name" value="Peptidase_C2_calpain_cat"/>
</dbReference>
<reference evidence="5" key="3">
    <citation type="submission" date="2025-09" db="UniProtKB">
        <authorList>
            <consortium name="Ensembl"/>
        </authorList>
    </citation>
    <scope>IDENTIFICATION</scope>
    <source>
        <strain evidence="5">2N</strain>
    </source>
</reference>
<dbReference type="Gene3D" id="3.90.70.10">
    <property type="entry name" value="Cysteine proteinases"/>
    <property type="match status" value="1"/>
</dbReference>
<dbReference type="EMBL" id="AAKN02023504">
    <property type="status" value="NOT_ANNOTATED_CDS"/>
    <property type="molecule type" value="Genomic_DNA"/>
</dbReference>
<dbReference type="VEuPathDB" id="HostDB:ENSCPOG00000026094"/>
<dbReference type="PANTHER" id="PTHR10183:SF302">
    <property type="entry name" value="CALPAIN-14"/>
    <property type="match status" value="1"/>
</dbReference>
<dbReference type="STRING" id="10141.ENSCPOP00000016582"/>
<reference evidence="5" key="2">
    <citation type="submission" date="2025-08" db="UniProtKB">
        <authorList>
            <consortium name="Ensembl"/>
        </authorList>
    </citation>
    <scope>IDENTIFICATION</scope>
    <source>
        <strain evidence="5">2N</strain>
    </source>
</reference>
<dbReference type="GeneTree" id="ENSGT00940000160421"/>
<dbReference type="SMART" id="SM00230">
    <property type="entry name" value="CysPc"/>
    <property type="match status" value="1"/>
</dbReference>
<organism evidence="5 6">
    <name type="scientific">Cavia porcellus</name>
    <name type="common">Guinea pig</name>
    <dbReference type="NCBI Taxonomy" id="10141"/>
    <lineage>
        <taxon>Eukaryota</taxon>
        <taxon>Metazoa</taxon>
        <taxon>Chordata</taxon>
        <taxon>Craniata</taxon>
        <taxon>Vertebrata</taxon>
        <taxon>Euteleostomi</taxon>
        <taxon>Mammalia</taxon>
        <taxon>Eutheria</taxon>
        <taxon>Euarchontoglires</taxon>
        <taxon>Glires</taxon>
        <taxon>Rodentia</taxon>
        <taxon>Hystricomorpha</taxon>
        <taxon>Caviidae</taxon>
        <taxon>Cavia</taxon>
    </lineage>
</organism>
<dbReference type="Gene3D" id="2.60.120.380">
    <property type="match status" value="1"/>
</dbReference>
<name>H0W0U4_CAVPO</name>
<dbReference type="Pfam" id="PF01067">
    <property type="entry name" value="Calpain_III"/>
    <property type="match status" value="1"/>
</dbReference>
<dbReference type="SUPFAM" id="SSF49758">
    <property type="entry name" value="Calpain large subunit, middle domain (domain III)"/>
    <property type="match status" value="1"/>
</dbReference>
<keyword evidence="6" id="KW-1185">Reference proteome</keyword>
<dbReference type="CDD" id="cd00044">
    <property type="entry name" value="CysPc"/>
    <property type="match status" value="1"/>
</dbReference>
<dbReference type="InterPro" id="IPR038765">
    <property type="entry name" value="Papain-like_cys_pep_sf"/>
</dbReference>